<dbReference type="EC" id="6.3.1.20" evidence="3"/>
<dbReference type="AlphaFoldDB" id="A0A9D1UFD1"/>
<gene>
    <name evidence="9" type="ORF">H9873_08865</name>
</gene>
<dbReference type="GO" id="GO:0009249">
    <property type="term" value="P:protein lipoylation"/>
    <property type="evidence" value="ECO:0007669"/>
    <property type="project" value="InterPro"/>
</dbReference>
<protein>
    <recommendedName>
        <fullName evidence="3">lipoate--protein ligase</fullName>
        <ecNumber evidence="3">6.3.1.20</ecNumber>
    </recommendedName>
</protein>
<comment type="pathway">
    <text evidence="1">Protein modification; protein lipoylation via exogenous pathway; protein N(6)-(lipoyl)lysine from lipoate: step 2/2.</text>
</comment>
<sequence>MIHQTAYVESSSFDPYGNLALEECLLRLCEKGQCILYLWQNQKTVVIGKNQNAWAECKTDKLAEAGGHLARRLSGGGAVFHDLGNLNFTFLVCREDYSIERQMEVILRAVRQLGARAEKSGRNDILVDGRKFSGNAFYEQGEQWYHHGTLMVDVDLANLTEYLTVSKDKLQSKGVASVKSRVANLKDFLPDLTIQELKKALRAAFEEVYGCPSRELRREDFDQEEIERAREKYASWEWLYGKRLQFQYELSHRFSWGGLQFQFQIQGGRIQDLRVYSDSLKPELVEEIGRRLPGLRYDREEICRKLEEFRGSLEDHPQEQEMLQEILAWFRTIEL</sequence>
<dbReference type="InterPro" id="IPR019491">
    <property type="entry name" value="Lipoate_protein_ligase_C"/>
</dbReference>
<reference evidence="9" key="2">
    <citation type="submission" date="2021-04" db="EMBL/GenBank/DDBJ databases">
        <authorList>
            <person name="Gilroy R."/>
        </authorList>
    </citation>
    <scope>NUCLEOTIDE SEQUENCE</scope>
    <source>
        <strain evidence="9">ChiSxjej1B13-11762</strain>
    </source>
</reference>
<evidence type="ECO:0000313" key="9">
    <source>
        <dbReference type="EMBL" id="HIW84420.1"/>
    </source>
</evidence>
<dbReference type="Pfam" id="PF21948">
    <property type="entry name" value="LplA-B_cat"/>
    <property type="match status" value="1"/>
</dbReference>
<evidence type="ECO:0000313" key="10">
    <source>
        <dbReference type="Proteomes" id="UP000824263"/>
    </source>
</evidence>
<dbReference type="Gene3D" id="3.30.390.50">
    <property type="entry name" value="CO dehydrogenase flavoprotein, C-terminal domain"/>
    <property type="match status" value="1"/>
</dbReference>
<evidence type="ECO:0000256" key="4">
    <source>
        <dbReference type="ARBA" id="ARBA00022598"/>
    </source>
</evidence>
<accession>A0A9D1UFD1</accession>
<keyword evidence="6" id="KW-0067">ATP-binding</keyword>
<comment type="pathway">
    <text evidence="2">Protein modification; protein lipoylation via exogenous pathway; protein N(6)-(lipoyl)lysine from lipoate: step 1/2.</text>
</comment>
<keyword evidence="5" id="KW-0547">Nucleotide-binding</keyword>
<dbReference type="GO" id="GO:0017118">
    <property type="term" value="F:lipoyltransferase activity"/>
    <property type="evidence" value="ECO:0007669"/>
    <property type="project" value="TreeGrafter"/>
</dbReference>
<dbReference type="SUPFAM" id="SSF82649">
    <property type="entry name" value="SufE/NifU"/>
    <property type="match status" value="1"/>
</dbReference>
<dbReference type="PROSITE" id="PS51733">
    <property type="entry name" value="BPL_LPL_CATALYTIC"/>
    <property type="match status" value="1"/>
</dbReference>
<dbReference type="InterPro" id="IPR045864">
    <property type="entry name" value="aa-tRNA-synth_II/BPL/LPL"/>
</dbReference>
<evidence type="ECO:0000256" key="6">
    <source>
        <dbReference type="ARBA" id="ARBA00022840"/>
    </source>
</evidence>
<proteinExistence type="predicted"/>
<name>A0A9D1UFD1_9FIRM</name>
<evidence type="ECO:0000256" key="5">
    <source>
        <dbReference type="ARBA" id="ARBA00022741"/>
    </source>
</evidence>
<feature type="domain" description="BPL/LPL catalytic" evidence="8">
    <location>
        <begin position="30"/>
        <end position="213"/>
    </location>
</feature>
<dbReference type="CDD" id="cd16443">
    <property type="entry name" value="LplA"/>
    <property type="match status" value="1"/>
</dbReference>
<dbReference type="GO" id="GO:0016979">
    <property type="term" value="F:lipoate-protein ligase activity"/>
    <property type="evidence" value="ECO:0007669"/>
    <property type="project" value="UniProtKB-EC"/>
</dbReference>
<dbReference type="EMBL" id="DXGF01000152">
    <property type="protein sequence ID" value="HIW84420.1"/>
    <property type="molecule type" value="Genomic_DNA"/>
</dbReference>
<dbReference type="GO" id="GO:0005524">
    <property type="term" value="F:ATP binding"/>
    <property type="evidence" value="ECO:0007669"/>
    <property type="project" value="UniProtKB-KW"/>
</dbReference>
<dbReference type="PANTHER" id="PTHR12561:SF3">
    <property type="entry name" value="LIPOYLTRANSFERASE 1, MITOCHONDRIAL"/>
    <property type="match status" value="1"/>
</dbReference>
<evidence type="ECO:0000256" key="2">
    <source>
        <dbReference type="ARBA" id="ARBA00005124"/>
    </source>
</evidence>
<dbReference type="Proteomes" id="UP000824263">
    <property type="component" value="Unassembled WGS sequence"/>
</dbReference>
<evidence type="ECO:0000256" key="3">
    <source>
        <dbReference type="ARBA" id="ARBA00012367"/>
    </source>
</evidence>
<dbReference type="NCBIfam" id="TIGR00545">
    <property type="entry name" value="lipoyltrans"/>
    <property type="match status" value="1"/>
</dbReference>
<dbReference type="GO" id="GO:0005737">
    <property type="term" value="C:cytoplasm"/>
    <property type="evidence" value="ECO:0007669"/>
    <property type="project" value="TreeGrafter"/>
</dbReference>
<comment type="caution">
    <text evidence="9">The sequence shown here is derived from an EMBL/GenBank/DDBJ whole genome shotgun (WGS) entry which is preliminary data.</text>
</comment>
<organism evidence="9 10">
    <name type="scientific">Candidatus Dorea gallistercoris</name>
    <dbReference type="NCBI Taxonomy" id="2838542"/>
    <lineage>
        <taxon>Bacteria</taxon>
        <taxon>Bacillati</taxon>
        <taxon>Bacillota</taxon>
        <taxon>Clostridia</taxon>
        <taxon>Lachnospirales</taxon>
        <taxon>Lachnospiraceae</taxon>
        <taxon>Dorea</taxon>
    </lineage>
</organism>
<evidence type="ECO:0000256" key="1">
    <source>
        <dbReference type="ARBA" id="ARBA00005085"/>
    </source>
</evidence>
<evidence type="ECO:0000256" key="7">
    <source>
        <dbReference type="ARBA" id="ARBA00048037"/>
    </source>
</evidence>
<dbReference type="Pfam" id="PF10437">
    <property type="entry name" value="Lip_prot_lig_C"/>
    <property type="match status" value="1"/>
</dbReference>
<dbReference type="PANTHER" id="PTHR12561">
    <property type="entry name" value="LIPOATE-PROTEIN LIGASE"/>
    <property type="match status" value="1"/>
</dbReference>
<dbReference type="SUPFAM" id="SSF55681">
    <property type="entry name" value="Class II aaRS and biotin synthetases"/>
    <property type="match status" value="1"/>
</dbReference>
<dbReference type="Gene3D" id="3.30.930.10">
    <property type="entry name" value="Bira Bifunctional Protein, Domain 2"/>
    <property type="match status" value="1"/>
</dbReference>
<comment type="catalytic activity">
    <reaction evidence="7">
        <text>L-lysyl-[lipoyl-carrier protein] + (R)-lipoate + ATP = N(6)-[(R)-lipoyl]-L-lysyl-[lipoyl-carrier protein] + AMP + diphosphate + H(+)</text>
        <dbReference type="Rhea" id="RHEA:49288"/>
        <dbReference type="Rhea" id="RHEA-COMP:10500"/>
        <dbReference type="Rhea" id="RHEA-COMP:10502"/>
        <dbReference type="ChEBI" id="CHEBI:15378"/>
        <dbReference type="ChEBI" id="CHEBI:29969"/>
        <dbReference type="ChEBI" id="CHEBI:30616"/>
        <dbReference type="ChEBI" id="CHEBI:33019"/>
        <dbReference type="ChEBI" id="CHEBI:83088"/>
        <dbReference type="ChEBI" id="CHEBI:83099"/>
        <dbReference type="ChEBI" id="CHEBI:456215"/>
        <dbReference type="EC" id="6.3.1.20"/>
    </reaction>
</comment>
<evidence type="ECO:0000259" key="8">
    <source>
        <dbReference type="PROSITE" id="PS51733"/>
    </source>
</evidence>
<reference evidence="9" key="1">
    <citation type="journal article" date="2021" name="PeerJ">
        <title>Extensive microbial diversity within the chicken gut microbiome revealed by metagenomics and culture.</title>
        <authorList>
            <person name="Gilroy R."/>
            <person name="Ravi A."/>
            <person name="Getino M."/>
            <person name="Pursley I."/>
            <person name="Horton D.L."/>
            <person name="Alikhan N.F."/>
            <person name="Baker D."/>
            <person name="Gharbi K."/>
            <person name="Hall N."/>
            <person name="Watson M."/>
            <person name="Adriaenssens E.M."/>
            <person name="Foster-Nyarko E."/>
            <person name="Jarju S."/>
            <person name="Secka A."/>
            <person name="Antonio M."/>
            <person name="Oren A."/>
            <person name="Chaudhuri R.R."/>
            <person name="La Ragione R."/>
            <person name="Hildebrand F."/>
            <person name="Pallen M.J."/>
        </authorList>
    </citation>
    <scope>NUCLEOTIDE SEQUENCE</scope>
    <source>
        <strain evidence="9">ChiSxjej1B13-11762</strain>
    </source>
</reference>
<keyword evidence="4 9" id="KW-0436">Ligase</keyword>
<dbReference type="InterPro" id="IPR004143">
    <property type="entry name" value="BPL_LPL_catalytic"/>
</dbReference>
<dbReference type="InterPro" id="IPR004562">
    <property type="entry name" value="LipoylTrfase_LipoateP_Ligase"/>
</dbReference>